<dbReference type="GO" id="GO:0016149">
    <property type="term" value="F:translation release factor activity, codon specific"/>
    <property type="evidence" value="ECO:0007669"/>
    <property type="project" value="InterPro"/>
</dbReference>
<dbReference type="PROSITE" id="PS00745">
    <property type="entry name" value="RF_PROK_I"/>
    <property type="match status" value="1"/>
</dbReference>
<keyword evidence="3" id="KW-0648">Protein biosynthesis</keyword>
<organism evidence="6 7">
    <name type="scientific">Candidatus Sulfobium mesophilum</name>
    <dbReference type="NCBI Taxonomy" id="2016548"/>
    <lineage>
        <taxon>Bacteria</taxon>
        <taxon>Pseudomonadati</taxon>
        <taxon>Nitrospirota</taxon>
        <taxon>Nitrospiria</taxon>
        <taxon>Nitrospirales</taxon>
        <taxon>Nitrospiraceae</taxon>
        <taxon>Candidatus Sulfobium</taxon>
    </lineage>
</organism>
<feature type="domain" description="Prokaryotic-type class I peptide chain release factors" evidence="5">
    <location>
        <begin position="99"/>
        <end position="115"/>
    </location>
</feature>
<dbReference type="Proteomes" id="UP000245125">
    <property type="component" value="Unassembled WGS sequence"/>
</dbReference>
<dbReference type="FunFam" id="3.30.160.20:FF:000010">
    <property type="entry name" value="Peptide chain release factor 2"/>
    <property type="match status" value="1"/>
</dbReference>
<dbReference type="EMBL" id="OUUY01000136">
    <property type="protein sequence ID" value="SPQ02014.1"/>
    <property type="molecule type" value="Genomic_DNA"/>
</dbReference>
<sequence length="223" mass="25202">MLMRMYLRWAERRGYEAKIVDFQPGDEAGIKGTTITFSGDYAYGYLSCEAGVHRLVRISPYDANKRRHTSFAAVIVYPEIEDDIDIEIREEDLKIDTYRASGAGGQHVNKTSSAVRLTHIPSGIIVACQNERSQHKNKAVAMKILKARLFALELKAKERKMEDLVGDKKGIAWGSQIRSYVLQPYRLVKDHRTGLEVGDVDSVLDGGIDRFVNELLKTRSVQQ</sequence>
<gene>
    <name evidence="6" type="ORF">NBG4_850011</name>
</gene>
<dbReference type="InterPro" id="IPR045853">
    <property type="entry name" value="Pep_chain_release_fac_I_sf"/>
</dbReference>
<dbReference type="InterPro" id="IPR005139">
    <property type="entry name" value="PCRF"/>
</dbReference>
<accession>A0A2U3QKS8</accession>
<protein>
    <recommendedName>
        <fullName evidence="4">Peptide chain release factor 2</fullName>
    </recommendedName>
</protein>
<evidence type="ECO:0000313" key="7">
    <source>
        <dbReference type="Proteomes" id="UP000245125"/>
    </source>
</evidence>
<dbReference type="InterPro" id="IPR004374">
    <property type="entry name" value="PrfB"/>
</dbReference>
<evidence type="ECO:0000313" key="6">
    <source>
        <dbReference type="EMBL" id="SPQ02014.1"/>
    </source>
</evidence>
<dbReference type="Gene3D" id="3.30.70.1660">
    <property type="match status" value="1"/>
</dbReference>
<keyword evidence="2" id="KW-0488">Methylation</keyword>
<comment type="similarity">
    <text evidence="1">Belongs to the prokaryotic/mitochondrial release factor family.</text>
</comment>
<keyword evidence="7" id="KW-1185">Reference proteome</keyword>
<reference evidence="7" key="1">
    <citation type="submission" date="2018-03" db="EMBL/GenBank/DDBJ databases">
        <authorList>
            <person name="Zecchin S."/>
        </authorList>
    </citation>
    <scope>NUCLEOTIDE SEQUENCE [LARGE SCALE GENOMIC DNA]</scope>
</reference>
<evidence type="ECO:0000259" key="5">
    <source>
        <dbReference type="PROSITE" id="PS00745"/>
    </source>
</evidence>
<dbReference type="Gene3D" id="3.30.160.20">
    <property type="match status" value="1"/>
</dbReference>
<dbReference type="InterPro" id="IPR000352">
    <property type="entry name" value="Pep_chain_release_fac_I"/>
</dbReference>
<dbReference type="Pfam" id="PF00472">
    <property type="entry name" value="RF-1"/>
    <property type="match status" value="1"/>
</dbReference>
<dbReference type="SUPFAM" id="SSF75620">
    <property type="entry name" value="Release factor"/>
    <property type="match status" value="1"/>
</dbReference>
<dbReference type="NCBIfam" id="TIGR00020">
    <property type="entry name" value="prfB"/>
    <property type="match status" value="1"/>
</dbReference>
<evidence type="ECO:0000256" key="2">
    <source>
        <dbReference type="ARBA" id="ARBA00022481"/>
    </source>
</evidence>
<dbReference type="PANTHER" id="PTHR43116:SF3">
    <property type="entry name" value="CLASS I PEPTIDE CHAIN RELEASE FACTOR"/>
    <property type="match status" value="1"/>
</dbReference>
<proteinExistence type="inferred from homology"/>
<dbReference type="GO" id="GO:0005737">
    <property type="term" value="C:cytoplasm"/>
    <property type="evidence" value="ECO:0007669"/>
    <property type="project" value="InterPro"/>
</dbReference>
<name>A0A2U3QKS8_9BACT</name>
<dbReference type="SMART" id="SM00937">
    <property type="entry name" value="PCRF"/>
    <property type="match status" value="1"/>
</dbReference>
<evidence type="ECO:0000256" key="3">
    <source>
        <dbReference type="ARBA" id="ARBA00022917"/>
    </source>
</evidence>
<dbReference type="PANTHER" id="PTHR43116">
    <property type="entry name" value="PEPTIDE CHAIN RELEASE FACTOR 2"/>
    <property type="match status" value="1"/>
</dbReference>
<dbReference type="AlphaFoldDB" id="A0A2U3QKS8"/>
<dbReference type="Pfam" id="PF03462">
    <property type="entry name" value="PCRF"/>
    <property type="match status" value="1"/>
</dbReference>
<evidence type="ECO:0000256" key="4">
    <source>
        <dbReference type="NCBIfam" id="TIGR00020"/>
    </source>
</evidence>
<evidence type="ECO:0000256" key="1">
    <source>
        <dbReference type="ARBA" id="ARBA00010835"/>
    </source>
</evidence>